<reference evidence="4" key="5">
    <citation type="submission" date="2018-04" db="UniProtKB">
        <authorList>
            <consortium name="EnsemblFungi"/>
        </authorList>
    </citation>
    <scope>IDENTIFICATION</scope>
    <source>
        <strain evidence="4">R3-111a-1</strain>
    </source>
</reference>
<keyword evidence="5" id="KW-1185">Reference proteome</keyword>
<dbReference type="OrthoDB" id="4802432at2759"/>
<dbReference type="VEuPathDB" id="FungiDB:GGTG_14032"/>
<reference evidence="5" key="1">
    <citation type="submission" date="2010-07" db="EMBL/GenBank/DDBJ databases">
        <title>The genome sequence of Gaeumannomyces graminis var. tritici strain R3-111a-1.</title>
        <authorList>
            <consortium name="The Broad Institute Genome Sequencing Platform"/>
            <person name="Ma L.-J."/>
            <person name="Dead R."/>
            <person name="Young S."/>
            <person name="Zeng Q."/>
            <person name="Koehrsen M."/>
            <person name="Alvarado L."/>
            <person name="Berlin A."/>
            <person name="Chapman S.B."/>
            <person name="Chen Z."/>
            <person name="Freedman E."/>
            <person name="Gellesch M."/>
            <person name="Goldberg J."/>
            <person name="Griggs A."/>
            <person name="Gujja S."/>
            <person name="Heilman E.R."/>
            <person name="Heiman D."/>
            <person name="Hepburn T."/>
            <person name="Howarth C."/>
            <person name="Jen D."/>
            <person name="Larson L."/>
            <person name="Mehta T."/>
            <person name="Neiman D."/>
            <person name="Pearson M."/>
            <person name="Roberts A."/>
            <person name="Saif S."/>
            <person name="Shea T."/>
            <person name="Shenoy N."/>
            <person name="Sisk P."/>
            <person name="Stolte C."/>
            <person name="Sykes S."/>
            <person name="Walk T."/>
            <person name="White J."/>
            <person name="Yandava C."/>
            <person name="Haas B."/>
            <person name="Nusbaum C."/>
            <person name="Birren B."/>
        </authorList>
    </citation>
    <scope>NUCLEOTIDE SEQUENCE [LARGE SCALE GENOMIC DNA]</scope>
    <source>
        <strain evidence="5">R3-111a-1</strain>
    </source>
</reference>
<dbReference type="EnsemblFungi" id="EJT68394">
    <property type="protein sequence ID" value="EJT68394"/>
    <property type="gene ID" value="GGTG_14032"/>
</dbReference>
<feature type="domain" description="DUF6546" evidence="2">
    <location>
        <begin position="480"/>
        <end position="605"/>
    </location>
</feature>
<reference evidence="3" key="3">
    <citation type="submission" date="2010-09" db="EMBL/GenBank/DDBJ databases">
        <title>Annotation of Gaeumannomyces graminis var. tritici R3-111a-1.</title>
        <authorList>
            <consortium name="The Broad Institute Genome Sequencing Platform"/>
            <person name="Ma L.-J."/>
            <person name="Dead R."/>
            <person name="Young S.K."/>
            <person name="Zeng Q."/>
            <person name="Gargeya S."/>
            <person name="Fitzgerald M."/>
            <person name="Haas B."/>
            <person name="Abouelleil A."/>
            <person name="Alvarado L."/>
            <person name="Arachchi H.M."/>
            <person name="Berlin A."/>
            <person name="Brown A."/>
            <person name="Chapman S.B."/>
            <person name="Chen Z."/>
            <person name="Dunbar C."/>
            <person name="Freedman E."/>
            <person name="Gearin G."/>
            <person name="Gellesch M."/>
            <person name="Goldberg J."/>
            <person name="Griggs A."/>
            <person name="Gujja S."/>
            <person name="Heiman D."/>
            <person name="Howarth C."/>
            <person name="Larson L."/>
            <person name="Lui A."/>
            <person name="MacDonald P.J.P."/>
            <person name="Mehta T."/>
            <person name="Montmayeur A."/>
            <person name="Murphy C."/>
            <person name="Neiman D."/>
            <person name="Pearson M."/>
            <person name="Priest M."/>
            <person name="Roberts A."/>
            <person name="Saif S."/>
            <person name="Shea T."/>
            <person name="Shenoy N."/>
            <person name="Sisk P."/>
            <person name="Stolte C."/>
            <person name="Sykes S."/>
            <person name="Yandava C."/>
            <person name="Wortman J."/>
            <person name="Nusbaum C."/>
            <person name="Birren B."/>
        </authorList>
    </citation>
    <scope>NUCLEOTIDE SEQUENCE</scope>
    <source>
        <strain evidence="3">R3-111a-1</strain>
    </source>
</reference>
<feature type="region of interest" description="Disordered" evidence="1">
    <location>
        <begin position="291"/>
        <end position="400"/>
    </location>
</feature>
<dbReference type="Proteomes" id="UP000006039">
    <property type="component" value="Unassembled WGS sequence"/>
</dbReference>
<accession>J3PKH6</accession>
<feature type="compositionally biased region" description="Basic residues" evidence="1">
    <location>
        <begin position="304"/>
        <end position="315"/>
    </location>
</feature>
<dbReference type="AlphaFoldDB" id="J3PKH6"/>
<sequence>MASWNSLPREMRQMVLEALVSLGDKQPSRDRRRKPRLARFVTVCREWQETLEPFVFSSLELQPKHLAEFDNVMRGSRRRMLRHLWLRVELARKRRRYTEQTTREEEETNNALFTTAVYDLFSTLGQWSRGSSQTWPELQFELGANSPSDPRYRFGDPGIVENKDYTIGELDFCWVDANRSFAYPSPLPEVDIISKFSILRRTRRYFAPAALLTIFDSLPRLREVRYEPWYFLNEDSQADADEAFGRALRHWPPTVKRVSIFEHCRDFRRHFPGQYLDFDGWDDGWWEGDGHQHDHDHDHDHDHGHHHHHYHHHPGHPPNGSGVDGPDGWDAGSADEDGWETANEDEDAWEDDNSPVSDEPDTQGTESSPGNSGAENSAPSDWVVHSPFDPEAASPPLPPASLPGSILTAIFGGPTPSQSVQEHLAASFGAAAAAAAAAVVGGASGAANAAPSTGGVADASGAAPPQDATAGDDEPMDYITPHLGLGLLFIRPSQGLEELAVSGLIDAVDFFEPFYAKSEAGQSALPSWPNLRWLTLTSPTLLNPTPVDGGIDAVNELLQAAGRAAGRMPNLRVMELYCTDARGGVVFRYQVTDTGTSISWQSAWAPMEATANAPAAPGSVTTVVAGGGNSAATATAPTTVGAASSTAAMIHEELVTAVTAAAMALGAADARMGEDDEDHPRHFRVSSRVKETWGRTARRHTRHDLDPMFEALLPWTNPFNFIHQNLATRELALSGVSSQDILKTLHLPPAMLRLPDSPS</sequence>
<proteinExistence type="predicted"/>
<evidence type="ECO:0000259" key="2">
    <source>
        <dbReference type="Pfam" id="PF20183"/>
    </source>
</evidence>
<dbReference type="STRING" id="644352.J3PKH6"/>
<dbReference type="HOGENOM" id="CLU_367239_0_0_1"/>
<feature type="compositionally biased region" description="Polar residues" evidence="1">
    <location>
        <begin position="362"/>
        <end position="379"/>
    </location>
</feature>
<evidence type="ECO:0000313" key="5">
    <source>
        <dbReference type="Proteomes" id="UP000006039"/>
    </source>
</evidence>
<feature type="compositionally biased region" description="Basic and acidic residues" evidence="1">
    <location>
        <begin position="291"/>
        <end position="303"/>
    </location>
</feature>
<name>J3PKH6_GAET3</name>
<dbReference type="eggNOG" id="ENOG502SM97">
    <property type="taxonomic scope" value="Eukaryota"/>
</dbReference>
<evidence type="ECO:0000313" key="4">
    <source>
        <dbReference type="EnsemblFungi" id="EJT68394"/>
    </source>
</evidence>
<dbReference type="GeneID" id="20354490"/>
<organism evidence="3">
    <name type="scientific">Gaeumannomyces tritici (strain R3-111a-1)</name>
    <name type="common">Wheat and barley take-all root rot fungus</name>
    <name type="synonym">Gaeumannomyces graminis var. tritici</name>
    <dbReference type="NCBI Taxonomy" id="644352"/>
    <lineage>
        <taxon>Eukaryota</taxon>
        <taxon>Fungi</taxon>
        <taxon>Dikarya</taxon>
        <taxon>Ascomycota</taxon>
        <taxon>Pezizomycotina</taxon>
        <taxon>Sordariomycetes</taxon>
        <taxon>Sordariomycetidae</taxon>
        <taxon>Magnaporthales</taxon>
        <taxon>Magnaporthaceae</taxon>
        <taxon>Gaeumannomyces</taxon>
    </lineage>
</organism>
<dbReference type="InterPro" id="IPR046676">
    <property type="entry name" value="DUF6546"/>
</dbReference>
<gene>
    <name evidence="4" type="primary">20354490</name>
    <name evidence="3" type="ORF">GGTG_14032</name>
</gene>
<dbReference type="EMBL" id="GL385501">
    <property type="protein sequence ID" value="EJT68394.1"/>
    <property type="molecule type" value="Genomic_DNA"/>
</dbReference>
<protein>
    <recommendedName>
        <fullName evidence="2">DUF6546 domain-containing protein</fullName>
    </recommendedName>
</protein>
<dbReference type="RefSeq" id="XP_009230222.1">
    <property type="nucleotide sequence ID" value="XM_009231958.1"/>
</dbReference>
<evidence type="ECO:0000313" key="3">
    <source>
        <dbReference type="EMBL" id="EJT68394.1"/>
    </source>
</evidence>
<reference evidence="3" key="2">
    <citation type="submission" date="2010-07" db="EMBL/GenBank/DDBJ databases">
        <authorList>
            <consortium name="The Broad Institute Genome Sequencing Platform"/>
            <consortium name="Broad Institute Genome Sequencing Center for Infectious Disease"/>
            <person name="Ma L.-J."/>
            <person name="Dead R."/>
            <person name="Young S."/>
            <person name="Zeng Q."/>
            <person name="Koehrsen M."/>
            <person name="Alvarado L."/>
            <person name="Berlin A."/>
            <person name="Chapman S.B."/>
            <person name="Chen Z."/>
            <person name="Freedman E."/>
            <person name="Gellesch M."/>
            <person name="Goldberg J."/>
            <person name="Griggs A."/>
            <person name="Gujja S."/>
            <person name="Heilman E.R."/>
            <person name="Heiman D."/>
            <person name="Hepburn T."/>
            <person name="Howarth C."/>
            <person name="Jen D."/>
            <person name="Larson L."/>
            <person name="Mehta T."/>
            <person name="Neiman D."/>
            <person name="Pearson M."/>
            <person name="Roberts A."/>
            <person name="Saif S."/>
            <person name="Shea T."/>
            <person name="Shenoy N."/>
            <person name="Sisk P."/>
            <person name="Stolte C."/>
            <person name="Sykes S."/>
            <person name="Walk T."/>
            <person name="White J."/>
            <person name="Yandava C."/>
            <person name="Haas B."/>
            <person name="Nusbaum C."/>
            <person name="Birren B."/>
        </authorList>
    </citation>
    <scope>NUCLEOTIDE SEQUENCE</scope>
    <source>
        <strain evidence="3">R3-111a-1</strain>
    </source>
</reference>
<reference evidence="4" key="4">
    <citation type="journal article" date="2015" name="G3 (Bethesda)">
        <title>Genome sequences of three phytopathogenic species of the Magnaporthaceae family of fungi.</title>
        <authorList>
            <person name="Okagaki L.H."/>
            <person name="Nunes C.C."/>
            <person name="Sailsbery J."/>
            <person name="Clay B."/>
            <person name="Brown D."/>
            <person name="John T."/>
            <person name="Oh Y."/>
            <person name="Young N."/>
            <person name="Fitzgerald M."/>
            <person name="Haas B.J."/>
            <person name="Zeng Q."/>
            <person name="Young S."/>
            <person name="Adiconis X."/>
            <person name="Fan L."/>
            <person name="Levin J.Z."/>
            <person name="Mitchell T.K."/>
            <person name="Okubara P.A."/>
            <person name="Farman M.L."/>
            <person name="Kohn L.M."/>
            <person name="Birren B."/>
            <person name="Ma L.-J."/>
            <person name="Dean R.A."/>
        </authorList>
    </citation>
    <scope>NUCLEOTIDE SEQUENCE</scope>
    <source>
        <strain evidence="4">R3-111a-1</strain>
    </source>
</reference>
<feature type="compositionally biased region" description="Acidic residues" evidence="1">
    <location>
        <begin position="333"/>
        <end position="361"/>
    </location>
</feature>
<feature type="region of interest" description="Disordered" evidence="1">
    <location>
        <begin position="445"/>
        <end position="475"/>
    </location>
</feature>
<dbReference type="Pfam" id="PF20183">
    <property type="entry name" value="DUF6546"/>
    <property type="match status" value="1"/>
</dbReference>
<evidence type="ECO:0000256" key="1">
    <source>
        <dbReference type="SAM" id="MobiDB-lite"/>
    </source>
</evidence>